<organism evidence="2 3">
    <name type="scientific">Lepidopterella palustris CBS 459.81</name>
    <dbReference type="NCBI Taxonomy" id="1314670"/>
    <lineage>
        <taxon>Eukaryota</taxon>
        <taxon>Fungi</taxon>
        <taxon>Dikarya</taxon>
        <taxon>Ascomycota</taxon>
        <taxon>Pezizomycotina</taxon>
        <taxon>Dothideomycetes</taxon>
        <taxon>Pleosporomycetidae</taxon>
        <taxon>Mytilinidiales</taxon>
        <taxon>Argynnaceae</taxon>
        <taxon>Lepidopterella</taxon>
    </lineage>
</organism>
<keyword evidence="1" id="KW-1133">Transmembrane helix</keyword>
<name>A0A8E2E013_9PEZI</name>
<feature type="transmembrane region" description="Helical" evidence="1">
    <location>
        <begin position="28"/>
        <end position="49"/>
    </location>
</feature>
<protein>
    <submittedName>
        <fullName evidence="2">Uncharacterized protein</fullName>
    </submittedName>
</protein>
<evidence type="ECO:0000256" key="1">
    <source>
        <dbReference type="SAM" id="Phobius"/>
    </source>
</evidence>
<keyword evidence="1" id="KW-0812">Transmembrane</keyword>
<dbReference type="AlphaFoldDB" id="A0A8E2E013"/>
<gene>
    <name evidence="2" type="ORF">K432DRAFT_185231</name>
</gene>
<dbReference type="EMBL" id="KV745397">
    <property type="protein sequence ID" value="OCK74896.1"/>
    <property type="molecule type" value="Genomic_DNA"/>
</dbReference>
<sequence>MDRHRLAKLPHIHRITLSPRPFYYPSPITLAVVGFYFAIRAYTAIYVPFMKGPYHHLQRPRLSREESPILCMRSLFAGSLRLRATPAASWRCSPVCIGPAVPEVDTPVVRLALELAWEVTPVPPVLLPLDIFGSSIASRIVRLRRWRISASKEEFTMALSCIYILSRRFCCP</sequence>
<keyword evidence="3" id="KW-1185">Reference proteome</keyword>
<reference evidence="2 3" key="1">
    <citation type="journal article" date="2016" name="Nat. Commun.">
        <title>Ectomycorrhizal ecology is imprinted in the genome of the dominant symbiotic fungus Cenococcum geophilum.</title>
        <authorList>
            <consortium name="DOE Joint Genome Institute"/>
            <person name="Peter M."/>
            <person name="Kohler A."/>
            <person name="Ohm R.A."/>
            <person name="Kuo A."/>
            <person name="Krutzmann J."/>
            <person name="Morin E."/>
            <person name="Arend M."/>
            <person name="Barry K.W."/>
            <person name="Binder M."/>
            <person name="Choi C."/>
            <person name="Clum A."/>
            <person name="Copeland A."/>
            <person name="Grisel N."/>
            <person name="Haridas S."/>
            <person name="Kipfer T."/>
            <person name="LaButti K."/>
            <person name="Lindquist E."/>
            <person name="Lipzen A."/>
            <person name="Maire R."/>
            <person name="Meier B."/>
            <person name="Mihaltcheva S."/>
            <person name="Molinier V."/>
            <person name="Murat C."/>
            <person name="Poggeler S."/>
            <person name="Quandt C.A."/>
            <person name="Sperisen C."/>
            <person name="Tritt A."/>
            <person name="Tisserant E."/>
            <person name="Crous P.W."/>
            <person name="Henrissat B."/>
            <person name="Nehls U."/>
            <person name="Egli S."/>
            <person name="Spatafora J.W."/>
            <person name="Grigoriev I.V."/>
            <person name="Martin F.M."/>
        </authorList>
    </citation>
    <scope>NUCLEOTIDE SEQUENCE [LARGE SCALE GENOMIC DNA]</scope>
    <source>
        <strain evidence="2 3">CBS 459.81</strain>
    </source>
</reference>
<proteinExistence type="predicted"/>
<evidence type="ECO:0000313" key="2">
    <source>
        <dbReference type="EMBL" id="OCK74896.1"/>
    </source>
</evidence>
<accession>A0A8E2E013</accession>
<evidence type="ECO:0000313" key="3">
    <source>
        <dbReference type="Proteomes" id="UP000250266"/>
    </source>
</evidence>
<dbReference type="Proteomes" id="UP000250266">
    <property type="component" value="Unassembled WGS sequence"/>
</dbReference>
<keyword evidence="1" id="KW-0472">Membrane</keyword>